<protein>
    <recommendedName>
        <fullName evidence="2">NACHT domain-containing protein</fullName>
    </recommendedName>
</protein>
<keyword evidence="1" id="KW-0812">Transmembrane</keyword>
<dbReference type="Proteomes" id="UP000609879">
    <property type="component" value="Unassembled WGS sequence"/>
</dbReference>
<evidence type="ECO:0000259" key="2">
    <source>
        <dbReference type="PROSITE" id="PS50837"/>
    </source>
</evidence>
<reference evidence="3 4" key="1">
    <citation type="submission" date="2021-01" db="EMBL/GenBank/DDBJ databases">
        <title>Whole genome shotgun sequence of Actinoplanes deccanensis NBRC 13994.</title>
        <authorList>
            <person name="Komaki H."/>
            <person name="Tamura T."/>
        </authorList>
    </citation>
    <scope>NUCLEOTIDE SEQUENCE [LARGE SCALE GENOMIC DNA]</scope>
    <source>
        <strain evidence="3 4">NBRC 13994</strain>
    </source>
</reference>
<dbReference type="SMART" id="SM00567">
    <property type="entry name" value="EZ_HEAT"/>
    <property type="match status" value="4"/>
</dbReference>
<evidence type="ECO:0000313" key="3">
    <source>
        <dbReference type="EMBL" id="GID73602.1"/>
    </source>
</evidence>
<dbReference type="InterPro" id="IPR027417">
    <property type="entry name" value="P-loop_NTPase"/>
</dbReference>
<gene>
    <name evidence="3" type="ORF">Ade02nite_22430</name>
</gene>
<evidence type="ECO:0000313" key="4">
    <source>
        <dbReference type="Proteomes" id="UP000609879"/>
    </source>
</evidence>
<dbReference type="PROSITE" id="PS50837">
    <property type="entry name" value="NACHT"/>
    <property type="match status" value="1"/>
</dbReference>
<dbReference type="RefSeq" id="WP_203761522.1">
    <property type="nucleotide sequence ID" value="NZ_BAAABO010000027.1"/>
</dbReference>
<dbReference type="SUPFAM" id="SSF52540">
    <property type="entry name" value="P-loop containing nucleoside triphosphate hydrolases"/>
    <property type="match status" value="1"/>
</dbReference>
<keyword evidence="1" id="KW-1133">Transmembrane helix</keyword>
<dbReference type="InterPro" id="IPR007111">
    <property type="entry name" value="NACHT_NTPase"/>
</dbReference>
<dbReference type="EMBL" id="BOMI01000037">
    <property type="protein sequence ID" value="GID73602.1"/>
    <property type="molecule type" value="Genomic_DNA"/>
</dbReference>
<evidence type="ECO:0000256" key="1">
    <source>
        <dbReference type="SAM" id="Phobius"/>
    </source>
</evidence>
<name>A0ABQ3Y0U4_9ACTN</name>
<organism evidence="3 4">
    <name type="scientific">Paractinoplanes deccanensis</name>
    <dbReference type="NCBI Taxonomy" id="113561"/>
    <lineage>
        <taxon>Bacteria</taxon>
        <taxon>Bacillati</taxon>
        <taxon>Actinomycetota</taxon>
        <taxon>Actinomycetes</taxon>
        <taxon>Micromonosporales</taxon>
        <taxon>Micromonosporaceae</taxon>
        <taxon>Paractinoplanes</taxon>
    </lineage>
</organism>
<keyword evidence="1" id="KW-0472">Membrane</keyword>
<dbReference type="InterPro" id="IPR004155">
    <property type="entry name" value="PBS_lyase_HEAT"/>
</dbReference>
<dbReference type="Gene3D" id="3.40.50.300">
    <property type="entry name" value="P-loop containing nucleotide triphosphate hydrolases"/>
    <property type="match status" value="1"/>
</dbReference>
<feature type="domain" description="NACHT" evidence="2">
    <location>
        <begin position="115"/>
        <end position="248"/>
    </location>
</feature>
<keyword evidence="4" id="KW-1185">Reference proteome</keyword>
<sequence>MHLGAPLDEADKISSVVGAVVAVLTAFGVRLGFRWFRRLRLRMRWLPVRRLPEPAVERLLQAQRVAAEQSTYEPWRFGQPLLGETYVEQQTEELPSERAEEPARFDAGEMLARFHDVVVVGGPGTGKSTLANTLVRESAAFWSSAGRFRPAASPLSSTVAVRVPASDLAQAKGDTLAEALAAHFTDSGIPLGADTFRRQPVRRATWLIVLDGFDEVLSSVARSRLLTLIRHELTSPNRTTRLLVTSRSPLETAVKATELRLCVFDDERLELFAGKWFRCRRSQDPRGEAGRFLARFGAGPLANLIRVPLMAAMAAVIHEFDRAVRPPTSRTELYEQFVDVLRRSRGPLPELGRPEAAVWLGENLDGLLGATACETIRSGPGTVFSAAADYCAREAPAPIRAWLRSSEGLAALREHLLATSLIMSDGVTLTFIHHSVAEFLAASGQPADLPRLLADMGDPATRSYALFCVARAGLAPAAISALLRGPGSDPIRAGHLLLDGTAVPPGIQRQVAADLGDCLLSDGATAGEALTLLAGLAALDHDVADWLAVTARSPQTPPWPRTLISDMIANVDVTLGTQLLNDVAKDRRIEERCRRWAAHRLISHGDVMGRHLLNGMEKRAGRGASTNEPGTSLAMLADRQIAMDRRHGLPVRAEAALRLMEDPRNDDPHIRDVLRRICRDGNAPAGLRRKAAATLASHRAPSGVRDIEELLRDRATPEDTMATVVETLATAAGDEAIGILEAMATDPSVPLATRTSILTSSRLSLDYSLPKRVALDPTAEPELRTEAVRFFRNHGGGHGAIHALCTDRSAPQPTRALVIDTMRLGSCPEDLPLLRHVATDPRDDGILRLHAAKVLLDRGDPAAETVLRDLARGRHADWWLARGAADLLQAPAPSAPSAEAAEQIAIGLADEPDTPFAVLDDPAVLRKQVADHKFEIYDRRAAASRLLSMAEASQAEWVIHFAWSQDGTSTRRSEDVDELQDLVVDHLSSRPNSLDRCRALVLDPRSGPRARGRLAMHLLRVGDGSDLTRVRPLALETEIRIEVREIIVEDLLHRLEPDDVDALVDAALQPRNADLTRLVVRRLLAANKHRAVRRLWPALSDSGYDDGTRLAIGETLAWNGSTADQDELRRLISTEGIRPWERLRFAEILSHRGDTVARRVLRQLACDDDLDGDARAKALALIAVPREAADTEAVRQVALDRLAPDTLRRSAMHSLGDLGTTDELRVIRAIGADARNPVELRRLAGETLAELGDRAGLAILDALSAPGPHAAGRSWLIPGIARH</sequence>
<accession>A0ABQ3Y0U4</accession>
<proteinExistence type="predicted"/>
<comment type="caution">
    <text evidence="3">The sequence shown here is derived from an EMBL/GenBank/DDBJ whole genome shotgun (WGS) entry which is preliminary data.</text>
</comment>
<feature type="transmembrane region" description="Helical" evidence="1">
    <location>
        <begin position="13"/>
        <end position="33"/>
    </location>
</feature>